<dbReference type="STRING" id="4955.A0A1G4MHR8"/>
<organism evidence="2 3">
    <name type="scientific">Lachancea fermentati</name>
    <name type="common">Zygosaccharomyces fermentati</name>
    <dbReference type="NCBI Taxonomy" id="4955"/>
    <lineage>
        <taxon>Eukaryota</taxon>
        <taxon>Fungi</taxon>
        <taxon>Dikarya</taxon>
        <taxon>Ascomycota</taxon>
        <taxon>Saccharomycotina</taxon>
        <taxon>Saccharomycetes</taxon>
        <taxon>Saccharomycetales</taxon>
        <taxon>Saccharomycetaceae</taxon>
        <taxon>Lachancea</taxon>
    </lineage>
</organism>
<feature type="region of interest" description="Disordered" evidence="1">
    <location>
        <begin position="96"/>
        <end position="136"/>
    </location>
</feature>
<dbReference type="OMA" id="FIHIVEI"/>
<dbReference type="Proteomes" id="UP000190831">
    <property type="component" value="Chromosome G"/>
</dbReference>
<evidence type="ECO:0000256" key="1">
    <source>
        <dbReference type="SAM" id="MobiDB-lite"/>
    </source>
</evidence>
<dbReference type="OrthoDB" id="3980759at2759"/>
<proteinExistence type="predicted"/>
<keyword evidence="3" id="KW-1185">Reference proteome</keyword>
<name>A0A1G4MHR8_LACFM</name>
<sequence>MGLVTPPPILYLRVPDLVQSISFRLILMPFANPVGGLDDRGHRNLQNNRWSYAAGQAFAMVVPQDYNQRFTQLRAAPILLPSLPNHYNNVSNTHRRAVRNRGSPQKSQFPSSKNGSPTKARTQNHHTSSNNHAGGNFMVITGIKSCTDIKNPSPATTASRYMTKPSKLDSKRVKMNPVINDPIEKKKLVCYKLGEALLLQKETAPNSLIGFIDSRNDTFHKMQPIRVANEKDHQVQALDELVSIVRKYTTKPNRRSLAFSNTKLQTKPSKLQSQLSLEANDSVDLSFDGKAMNKSDIFKMVDSFSLMVDDDEDDHPLFNTANILPPEITS</sequence>
<evidence type="ECO:0000313" key="2">
    <source>
        <dbReference type="EMBL" id="SCW03280.1"/>
    </source>
</evidence>
<protein>
    <submittedName>
        <fullName evidence="2">LAFE_0G06964g1_1</fullName>
    </submittedName>
</protein>
<reference evidence="2 3" key="1">
    <citation type="submission" date="2016-03" db="EMBL/GenBank/DDBJ databases">
        <authorList>
            <person name="Devillers H."/>
        </authorList>
    </citation>
    <scope>NUCLEOTIDE SEQUENCE [LARGE SCALE GENOMIC DNA]</scope>
    <source>
        <strain evidence="2">CBS 6772</strain>
    </source>
</reference>
<feature type="compositionally biased region" description="Polar residues" evidence="1">
    <location>
        <begin position="102"/>
        <end position="133"/>
    </location>
</feature>
<dbReference type="EMBL" id="LT598486">
    <property type="protein sequence ID" value="SCW03280.1"/>
    <property type="molecule type" value="Genomic_DNA"/>
</dbReference>
<gene>
    <name evidence="2" type="ORF">LAFE_0G06964G</name>
</gene>
<accession>A0A1G4MHR8</accession>
<dbReference type="AlphaFoldDB" id="A0A1G4MHR8"/>
<evidence type="ECO:0000313" key="3">
    <source>
        <dbReference type="Proteomes" id="UP000190831"/>
    </source>
</evidence>